<dbReference type="InterPro" id="IPR004358">
    <property type="entry name" value="Sig_transdc_His_kin-like_C"/>
</dbReference>
<evidence type="ECO:0000256" key="2">
    <source>
        <dbReference type="ARBA" id="ARBA00012438"/>
    </source>
</evidence>
<keyword evidence="7" id="KW-1133">Transmembrane helix</keyword>
<dbReference type="EC" id="2.7.13.3" evidence="2"/>
<organism evidence="9 10">
    <name type="scientific">Bradyrhizobium iriomotense</name>
    <dbReference type="NCBI Taxonomy" id="441950"/>
    <lineage>
        <taxon>Bacteria</taxon>
        <taxon>Pseudomonadati</taxon>
        <taxon>Pseudomonadota</taxon>
        <taxon>Alphaproteobacteria</taxon>
        <taxon>Hyphomicrobiales</taxon>
        <taxon>Nitrobacteraceae</taxon>
        <taxon>Bradyrhizobium</taxon>
    </lineage>
</organism>
<keyword evidence="7" id="KW-0812">Transmembrane</keyword>
<dbReference type="InterPro" id="IPR050351">
    <property type="entry name" value="BphY/WalK/GraS-like"/>
</dbReference>
<evidence type="ECO:0000256" key="3">
    <source>
        <dbReference type="ARBA" id="ARBA00022553"/>
    </source>
</evidence>
<dbReference type="SUPFAM" id="SSF47384">
    <property type="entry name" value="Homodimeric domain of signal transducing histidine kinase"/>
    <property type="match status" value="1"/>
</dbReference>
<feature type="domain" description="Histidine kinase" evidence="8">
    <location>
        <begin position="264"/>
        <end position="510"/>
    </location>
</feature>
<keyword evidence="3" id="KW-0597">Phosphoprotein</keyword>
<dbReference type="Proteomes" id="UP001156905">
    <property type="component" value="Unassembled WGS sequence"/>
</dbReference>
<sequence length="519" mass="56808">MEILKVGTGIGVTPDLRRRRALWQILLFAAGLLVLTVISAGSVYLVNKARDDNASVIHTIEVENQVHALLLEIRRAESSASGFLLTRVPEIWTDHQAAVAAIVPHLDRLAELTRDNPVQAENVNKLRPAIEARRDQFAREMNFIQQGDFASATVLVREAATGNTTGAIRDAADAMLREEQRLFALRSANANNSQTLAASLTGVGSGLVVVLALLSIWLVRRSAAIRDEAEARLRDANLNLEATVDERTADLREANNEIQRFAYIVSHDLRSPLVNIMGFTSELEELGSDIFRRIGSLTHVPADGPSLATNEPAGIALEGPDKQLSQDFSEALGFIKSSIGKMDRLISAILNLTREGRREFEPVRIDTGELIEAIVTTVAHQAAEAEAVIRVGELPDIVSDRLALEQIFSNLIDNAIKYLKTGVPGEIVLRGRTKLGYAIFEISDNGRGIDPKDHQRIFDLFRRAGLQDKPGQGIGLAHVRALVRRLGGTMSVSSELNVGSTFTITLPIKWNVSKRNAEQ</sequence>
<keyword evidence="4" id="KW-0808">Transferase</keyword>
<accession>A0ABQ6B342</accession>
<dbReference type="Gene3D" id="3.30.565.10">
    <property type="entry name" value="Histidine kinase-like ATPase, C-terminal domain"/>
    <property type="match status" value="1"/>
</dbReference>
<feature type="coiled-coil region" evidence="6">
    <location>
        <begin position="226"/>
        <end position="257"/>
    </location>
</feature>
<reference evidence="10" key="1">
    <citation type="journal article" date="2019" name="Int. J. Syst. Evol. Microbiol.">
        <title>The Global Catalogue of Microorganisms (GCM) 10K type strain sequencing project: providing services to taxonomists for standard genome sequencing and annotation.</title>
        <authorList>
            <consortium name="The Broad Institute Genomics Platform"/>
            <consortium name="The Broad Institute Genome Sequencing Center for Infectious Disease"/>
            <person name="Wu L."/>
            <person name="Ma J."/>
        </authorList>
    </citation>
    <scope>NUCLEOTIDE SEQUENCE [LARGE SCALE GENOMIC DNA]</scope>
    <source>
        <strain evidence="10">NBRC 102520</strain>
    </source>
</reference>
<evidence type="ECO:0000256" key="5">
    <source>
        <dbReference type="ARBA" id="ARBA00022777"/>
    </source>
</evidence>
<evidence type="ECO:0000313" key="10">
    <source>
        <dbReference type="Proteomes" id="UP001156905"/>
    </source>
</evidence>
<dbReference type="CDD" id="cd00075">
    <property type="entry name" value="HATPase"/>
    <property type="match status" value="1"/>
</dbReference>
<dbReference type="InterPro" id="IPR007891">
    <property type="entry name" value="CHASE3"/>
</dbReference>
<keyword evidence="10" id="KW-1185">Reference proteome</keyword>
<keyword evidence="6" id="KW-0175">Coiled coil</keyword>
<protein>
    <recommendedName>
        <fullName evidence="2">histidine kinase</fullName>
        <ecNumber evidence="2">2.7.13.3</ecNumber>
    </recommendedName>
</protein>
<comment type="caution">
    <text evidence="9">The sequence shown here is derived from an EMBL/GenBank/DDBJ whole genome shotgun (WGS) entry which is preliminary data.</text>
</comment>
<dbReference type="Pfam" id="PF02518">
    <property type="entry name" value="HATPase_c"/>
    <property type="match status" value="1"/>
</dbReference>
<dbReference type="SMART" id="SM00387">
    <property type="entry name" value="HATPase_c"/>
    <property type="match status" value="1"/>
</dbReference>
<keyword evidence="7" id="KW-0472">Membrane</keyword>
<dbReference type="PRINTS" id="PR00344">
    <property type="entry name" value="BCTRLSENSOR"/>
</dbReference>
<evidence type="ECO:0000259" key="8">
    <source>
        <dbReference type="PROSITE" id="PS50109"/>
    </source>
</evidence>
<name>A0ABQ6B342_9BRAD</name>
<proteinExistence type="predicted"/>
<evidence type="ECO:0000256" key="6">
    <source>
        <dbReference type="SAM" id="Coils"/>
    </source>
</evidence>
<feature type="transmembrane region" description="Helical" evidence="7">
    <location>
        <begin position="21"/>
        <end position="46"/>
    </location>
</feature>
<dbReference type="InterPro" id="IPR003594">
    <property type="entry name" value="HATPase_dom"/>
</dbReference>
<dbReference type="InterPro" id="IPR036890">
    <property type="entry name" value="HATPase_C_sf"/>
</dbReference>
<dbReference type="Gene3D" id="1.10.287.130">
    <property type="match status" value="1"/>
</dbReference>
<evidence type="ECO:0000313" key="9">
    <source>
        <dbReference type="EMBL" id="GLR88226.1"/>
    </source>
</evidence>
<comment type="catalytic activity">
    <reaction evidence="1">
        <text>ATP + protein L-histidine = ADP + protein N-phospho-L-histidine.</text>
        <dbReference type="EC" id="2.7.13.3"/>
    </reaction>
</comment>
<dbReference type="InterPro" id="IPR036097">
    <property type="entry name" value="HisK_dim/P_sf"/>
</dbReference>
<dbReference type="CDD" id="cd19410">
    <property type="entry name" value="HK9-like_sensor"/>
    <property type="match status" value="1"/>
</dbReference>
<evidence type="ECO:0000256" key="1">
    <source>
        <dbReference type="ARBA" id="ARBA00000085"/>
    </source>
</evidence>
<dbReference type="SMART" id="SM00388">
    <property type="entry name" value="HisKA"/>
    <property type="match status" value="1"/>
</dbReference>
<dbReference type="EMBL" id="BSOW01000018">
    <property type="protein sequence ID" value="GLR88226.1"/>
    <property type="molecule type" value="Genomic_DNA"/>
</dbReference>
<dbReference type="InterPro" id="IPR003661">
    <property type="entry name" value="HisK_dim/P_dom"/>
</dbReference>
<evidence type="ECO:0000256" key="4">
    <source>
        <dbReference type="ARBA" id="ARBA00022679"/>
    </source>
</evidence>
<dbReference type="PANTHER" id="PTHR42878">
    <property type="entry name" value="TWO-COMPONENT HISTIDINE KINASE"/>
    <property type="match status" value="1"/>
</dbReference>
<dbReference type="PROSITE" id="PS50109">
    <property type="entry name" value="HIS_KIN"/>
    <property type="match status" value="1"/>
</dbReference>
<evidence type="ECO:0000256" key="7">
    <source>
        <dbReference type="SAM" id="Phobius"/>
    </source>
</evidence>
<dbReference type="Pfam" id="PF05227">
    <property type="entry name" value="CHASE3"/>
    <property type="match status" value="1"/>
</dbReference>
<keyword evidence="5 9" id="KW-0418">Kinase</keyword>
<dbReference type="CDD" id="cd00082">
    <property type="entry name" value="HisKA"/>
    <property type="match status" value="1"/>
</dbReference>
<dbReference type="PANTHER" id="PTHR42878:SF15">
    <property type="entry name" value="BACTERIOPHYTOCHROME"/>
    <property type="match status" value="1"/>
</dbReference>
<dbReference type="InterPro" id="IPR005467">
    <property type="entry name" value="His_kinase_dom"/>
</dbReference>
<dbReference type="GO" id="GO:0016301">
    <property type="term" value="F:kinase activity"/>
    <property type="evidence" value="ECO:0007669"/>
    <property type="project" value="UniProtKB-KW"/>
</dbReference>
<feature type="transmembrane region" description="Helical" evidence="7">
    <location>
        <begin position="196"/>
        <end position="219"/>
    </location>
</feature>
<dbReference type="SUPFAM" id="SSF55874">
    <property type="entry name" value="ATPase domain of HSP90 chaperone/DNA topoisomerase II/histidine kinase"/>
    <property type="match status" value="1"/>
</dbReference>
<gene>
    <name evidence="9" type="ORF">GCM10007857_49380</name>
</gene>